<dbReference type="InterPro" id="IPR016037">
    <property type="entry name" value="DHQ_synth_AroB"/>
</dbReference>
<comment type="subcellular location">
    <subcellularLocation>
        <location evidence="5">Cytoplasm</location>
    </subcellularLocation>
</comment>
<dbReference type="InterPro" id="IPR050071">
    <property type="entry name" value="Dehydroquinate_synthase"/>
</dbReference>
<dbReference type="PANTHER" id="PTHR43622">
    <property type="entry name" value="3-DEHYDROQUINATE SYNTHASE"/>
    <property type="match status" value="1"/>
</dbReference>
<comment type="similarity">
    <text evidence="7">Belongs to the sugar phosphate cyclases superfamily. Dehydroquinate synthase family.</text>
</comment>
<evidence type="ECO:0000256" key="8">
    <source>
        <dbReference type="ARBA" id="ARBA00013031"/>
    </source>
</evidence>
<evidence type="ECO:0000256" key="2">
    <source>
        <dbReference type="ARBA" id="ARBA00001911"/>
    </source>
</evidence>
<comment type="caution">
    <text evidence="22">The sequence shown here is derived from an EMBL/GenBank/DDBJ whole genome shotgun (WGS) entry which is preliminary data.</text>
</comment>
<dbReference type="Gene3D" id="1.20.1090.10">
    <property type="entry name" value="Dehydroquinate synthase-like - alpha domain"/>
    <property type="match status" value="1"/>
</dbReference>
<comment type="catalytic activity">
    <reaction evidence="1">
        <text>7-phospho-2-dehydro-3-deoxy-D-arabino-heptonate = 3-dehydroquinate + phosphate</text>
        <dbReference type="Rhea" id="RHEA:21968"/>
        <dbReference type="ChEBI" id="CHEBI:32364"/>
        <dbReference type="ChEBI" id="CHEBI:43474"/>
        <dbReference type="ChEBI" id="CHEBI:58394"/>
        <dbReference type="EC" id="4.2.3.4"/>
    </reaction>
</comment>
<dbReference type="GO" id="GO:0046872">
    <property type="term" value="F:metal ion binding"/>
    <property type="evidence" value="ECO:0007669"/>
    <property type="project" value="UniProtKB-KW"/>
</dbReference>
<evidence type="ECO:0000313" key="22">
    <source>
        <dbReference type="EMBL" id="PTB93461.1"/>
    </source>
</evidence>
<evidence type="ECO:0000256" key="3">
    <source>
        <dbReference type="ARBA" id="ARBA00001941"/>
    </source>
</evidence>
<reference evidence="22 23" key="1">
    <citation type="submission" date="2018-03" db="EMBL/GenBank/DDBJ databases">
        <title>Cross-interface Injection: A General Nanoliter Liquid Handling Method Applied to Single Cells Genome Amplification Automated Nanoliter Liquid Handling Applied to Single Cell Multiple Displacement Amplification.</title>
        <authorList>
            <person name="Yun J."/>
            <person name="Xu P."/>
            <person name="Xu J."/>
            <person name="Dai X."/>
            <person name="Wang Y."/>
            <person name="Zheng X."/>
            <person name="Cao C."/>
            <person name="Yi Q."/>
            <person name="Zhu Y."/>
            <person name="Wang L."/>
            <person name="Dong Z."/>
            <person name="Huang Y."/>
            <person name="Huang L."/>
            <person name="Du W."/>
        </authorList>
    </citation>
    <scope>NUCLEOTIDE SEQUENCE [LARGE SCALE GENOMIC DNA]</scope>
    <source>
        <strain evidence="22 23">Z-D1-2</strain>
    </source>
</reference>
<dbReference type="InterPro" id="IPR056179">
    <property type="entry name" value="DHQS_C"/>
</dbReference>
<dbReference type="Proteomes" id="UP000240608">
    <property type="component" value="Unassembled WGS sequence"/>
</dbReference>
<evidence type="ECO:0000256" key="12">
    <source>
        <dbReference type="ARBA" id="ARBA00022723"/>
    </source>
</evidence>
<dbReference type="InterPro" id="IPR030960">
    <property type="entry name" value="DHQS/DOIS_N"/>
</dbReference>
<keyword evidence="15" id="KW-0520">NAD</keyword>
<evidence type="ECO:0000256" key="1">
    <source>
        <dbReference type="ARBA" id="ARBA00001393"/>
    </source>
</evidence>
<dbReference type="GO" id="GO:0003856">
    <property type="term" value="F:3-dehydroquinate synthase activity"/>
    <property type="evidence" value="ECO:0007669"/>
    <property type="project" value="UniProtKB-UniRule"/>
</dbReference>
<keyword evidence="16" id="KW-0057">Aromatic amino acid biosynthesis</keyword>
<dbReference type="EC" id="4.2.3.4" evidence="8 19"/>
<evidence type="ECO:0000256" key="4">
    <source>
        <dbReference type="ARBA" id="ARBA00003485"/>
    </source>
</evidence>
<dbReference type="PIRSF" id="PIRSF001455">
    <property type="entry name" value="DHQ_synth"/>
    <property type="match status" value="1"/>
</dbReference>
<accession>A0A2T4DHZ6</accession>
<comment type="function">
    <text evidence="4">Catalyzes the conversion of 3-deoxy-D-arabino-heptulosonate 7-phosphate (DAHP) to dehydroquinate (DHQ).</text>
</comment>
<dbReference type="SUPFAM" id="SSF56796">
    <property type="entry name" value="Dehydroquinate synthase-like"/>
    <property type="match status" value="1"/>
</dbReference>
<dbReference type="CDD" id="cd08195">
    <property type="entry name" value="DHQS"/>
    <property type="match status" value="1"/>
</dbReference>
<dbReference type="InterPro" id="IPR030963">
    <property type="entry name" value="DHQ_synth_fam"/>
</dbReference>
<dbReference type="Pfam" id="PF01761">
    <property type="entry name" value="DHQ_synthase"/>
    <property type="match status" value="1"/>
</dbReference>
<dbReference type="PANTHER" id="PTHR43622:SF7">
    <property type="entry name" value="3-DEHYDROQUINATE SYNTHASE, CHLOROPLASTIC"/>
    <property type="match status" value="1"/>
</dbReference>
<name>A0A2T4DHZ6_9BACT</name>
<keyword evidence="10" id="KW-0963">Cytoplasm</keyword>
<evidence type="ECO:0000256" key="10">
    <source>
        <dbReference type="ARBA" id="ARBA00022490"/>
    </source>
</evidence>
<evidence type="ECO:0000256" key="19">
    <source>
        <dbReference type="NCBIfam" id="TIGR01357"/>
    </source>
</evidence>
<evidence type="ECO:0000256" key="6">
    <source>
        <dbReference type="ARBA" id="ARBA00004661"/>
    </source>
</evidence>
<evidence type="ECO:0000256" key="7">
    <source>
        <dbReference type="ARBA" id="ARBA00005412"/>
    </source>
</evidence>
<evidence type="ECO:0000256" key="5">
    <source>
        <dbReference type="ARBA" id="ARBA00004496"/>
    </source>
</evidence>
<proteinExistence type="inferred from homology"/>
<keyword evidence="18" id="KW-0170">Cobalt</keyword>
<feature type="domain" description="3-dehydroquinate synthase C-terminal" evidence="21">
    <location>
        <begin position="164"/>
        <end position="303"/>
    </location>
</feature>
<gene>
    <name evidence="22" type="primary">aroB</name>
    <name evidence="22" type="ORF">C9994_13010</name>
</gene>
<keyword evidence="11" id="KW-0028">Amino-acid biosynthesis</keyword>
<protein>
    <recommendedName>
        <fullName evidence="9 19">3-dehydroquinate synthase</fullName>
        <ecNumber evidence="8 19">4.2.3.4</ecNumber>
    </recommendedName>
</protein>
<evidence type="ECO:0000256" key="9">
    <source>
        <dbReference type="ARBA" id="ARBA00017684"/>
    </source>
</evidence>
<evidence type="ECO:0000259" key="20">
    <source>
        <dbReference type="Pfam" id="PF01761"/>
    </source>
</evidence>
<dbReference type="Gene3D" id="3.40.50.1970">
    <property type="match status" value="1"/>
</dbReference>
<dbReference type="AlphaFoldDB" id="A0A2T4DHZ6"/>
<feature type="domain" description="3-dehydroquinate synthase N-terminal" evidence="20">
    <location>
        <begin position="50"/>
        <end position="162"/>
    </location>
</feature>
<keyword evidence="17" id="KW-0456">Lyase</keyword>
<dbReference type="GO" id="GO:0008652">
    <property type="term" value="P:amino acid biosynthetic process"/>
    <property type="evidence" value="ECO:0007669"/>
    <property type="project" value="UniProtKB-KW"/>
</dbReference>
<comment type="pathway">
    <text evidence="6">Metabolic intermediate biosynthesis; chorismate biosynthesis; chorismate from D-erythrose 4-phosphate and phosphoenolpyruvate: step 2/7.</text>
</comment>
<evidence type="ECO:0000256" key="14">
    <source>
        <dbReference type="ARBA" id="ARBA00022833"/>
    </source>
</evidence>
<evidence type="ECO:0000256" key="16">
    <source>
        <dbReference type="ARBA" id="ARBA00023141"/>
    </source>
</evidence>
<dbReference type="GO" id="GO:0009073">
    <property type="term" value="P:aromatic amino acid family biosynthetic process"/>
    <property type="evidence" value="ECO:0007669"/>
    <property type="project" value="UniProtKB-KW"/>
</dbReference>
<sequence length="342" mass="38137">MSKVYFSKIDKLRDILSSISYSRLFVLVDDQTEKHCYPLVKPFLADHILISVKSGEINKTLASCTEIWEQLTTHEADRNALLINLGGGVITDMGGFCAGAYKRGINFINIPTTLLAQVDASSGGKTGVDFEGFKNHIGLFCEPQCVLIDTIFHRTLPANQMRSGFAEMLKHGLIADAGHWEALKSISFQSVDLDTIKSSVAIKQKVTEADPTEKGVRKILNFGHTIGHAFESFCLSNDIPLLHGEAIAVGMIAEAFISNSKRLLGDQEREEIEQYLKEIYDLPDIKKASYHEILRLCKQDKKNKNGKVLMSLLEKKGKATYDVPIDDQLIQEAISYTLELHF</sequence>
<comment type="cofactor">
    <cofactor evidence="2">
        <name>NAD(+)</name>
        <dbReference type="ChEBI" id="CHEBI:57540"/>
    </cofactor>
</comment>
<dbReference type="Pfam" id="PF24621">
    <property type="entry name" value="DHQS_C"/>
    <property type="match status" value="1"/>
</dbReference>
<dbReference type="GO" id="GO:0005737">
    <property type="term" value="C:cytoplasm"/>
    <property type="evidence" value="ECO:0007669"/>
    <property type="project" value="UniProtKB-SubCell"/>
</dbReference>
<evidence type="ECO:0000256" key="11">
    <source>
        <dbReference type="ARBA" id="ARBA00022605"/>
    </source>
</evidence>
<dbReference type="GO" id="GO:0000166">
    <property type="term" value="F:nucleotide binding"/>
    <property type="evidence" value="ECO:0007669"/>
    <property type="project" value="UniProtKB-KW"/>
</dbReference>
<evidence type="ECO:0000313" key="23">
    <source>
        <dbReference type="Proteomes" id="UP000240608"/>
    </source>
</evidence>
<evidence type="ECO:0000256" key="17">
    <source>
        <dbReference type="ARBA" id="ARBA00023239"/>
    </source>
</evidence>
<evidence type="ECO:0000256" key="13">
    <source>
        <dbReference type="ARBA" id="ARBA00022741"/>
    </source>
</evidence>
<dbReference type="EMBL" id="PYVU01000165">
    <property type="protein sequence ID" value="PTB93461.1"/>
    <property type="molecule type" value="Genomic_DNA"/>
</dbReference>
<comment type="cofactor">
    <cofactor evidence="3">
        <name>Co(2+)</name>
        <dbReference type="ChEBI" id="CHEBI:48828"/>
    </cofactor>
</comment>
<organism evidence="22 23">
    <name type="scientific">Marivirga lumbricoides</name>
    <dbReference type="NCBI Taxonomy" id="1046115"/>
    <lineage>
        <taxon>Bacteria</taxon>
        <taxon>Pseudomonadati</taxon>
        <taxon>Bacteroidota</taxon>
        <taxon>Cytophagia</taxon>
        <taxon>Cytophagales</taxon>
        <taxon>Marivirgaceae</taxon>
        <taxon>Marivirga</taxon>
    </lineage>
</organism>
<keyword evidence="12" id="KW-0479">Metal-binding</keyword>
<dbReference type="NCBIfam" id="TIGR01357">
    <property type="entry name" value="aroB"/>
    <property type="match status" value="1"/>
</dbReference>
<dbReference type="GO" id="GO:0009423">
    <property type="term" value="P:chorismate biosynthetic process"/>
    <property type="evidence" value="ECO:0007669"/>
    <property type="project" value="UniProtKB-UniRule"/>
</dbReference>
<keyword evidence="13" id="KW-0547">Nucleotide-binding</keyword>
<evidence type="ECO:0000259" key="21">
    <source>
        <dbReference type="Pfam" id="PF24621"/>
    </source>
</evidence>
<evidence type="ECO:0000256" key="15">
    <source>
        <dbReference type="ARBA" id="ARBA00023027"/>
    </source>
</evidence>
<keyword evidence="14" id="KW-0862">Zinc</keyword>
<evidence type="ECO:0000256" key="18">
    <source>
        <dbReference type="ARBA" id="ARBA00023285"/>
    </source>
</evidence>